<dbReference type="GO" id="GO:0019005">
    <property type="term" value="C:SCF ubiquitin ligase complex"/>
    <property type="evidence" value="ECO:0007669"/>
    <property type="project" value="TreeGrafter"/>
</dbReference>
<dbReference type="InterPro" id="IPR050672">
    <property type="entry name" value="FBXO45-Fsn/SPSB_families"/>
</dbReference>
<accession>A0A1A9WRI8</accession>
<dbReference type="SMART" id="SM00449">
    <property type="entry name" value="SPRY"/>
    <property type="match status" value="1"/>
</dbReference>
<dbReference type="InterPro" id="IPR013320">
    <property type="entry name" value="ConA-like_dom_sf"/>
</dbReference>
<name>A0A1A9WRI8_9MUSC</name>
<dbReference type="InterPro" id="IPR003877">
    <property type="entry name" value="SPRY_dom"/>
</dbReference>
<evidence type="ECO:0000259" key="2">
    <source>
        <dbReference type="PROSITE" id="PS50188"/>
    </source>
</evidence>
<dbReference type="InterPro" id="IPR001870">
    <property type="entry name" value="B30.2/SPRY"/>
</dbReference>
<dbReference type="SUPFAM" id="SSF49899">
    <property type="entry name" value="Concanavalin A-like lectins/glucanases"/>
    <property type="match status" value="1"/>
</dbReference>
<reference evidence="3" key="2">
    <citation type="submission" date="2020-05" db="UniProtKB">
        <authorList>
            <consortium name="EnsemblMetazoa"/>
        </authorList>
    </citation>
    <scope>IDENTIFICATION</scope>
    <source>
        <strain evidence="3">IAEA</strain>
    </source>
</reference>
<sequence>MLLMGHSRFSGRRVWRKCCPSYCDCEFPSTMKITAYKGQLSELFTCRCGENDLDSPELQWQWYDHPESDVRIVGTTLTFHPTYSQGTVIVRGNKPLAVGMVHFWEVRVLTALSGTDVMFGIGTELVDLAQFQFRFVSALGINSLSWGFSYEGKIQNDAIRLPYGKKFSQGCIVGVYLDRSYGYLEFFLNRRSMGVAYRNIPMDPNVILYPMVSSTTAKSAIRLINASSEIDCLQLRAFRALSKQPKALKELQQMPGFKILLKNYWFFAPPIRYSQHSAENQLDILDEAVLPSKSRVAKKQKYKDDSDDVNDIYGNAHKIASHRRLPDDETDHPLKEYFDEYFHYLF</sequence>
<evidence type="ECO:0000313" key="3">
    <source>
        <dbReference type="EnsemblMetazoa" id="GBRI029503-PA"/>
    </source>
</evidence>
<dbReference type="Proteomes" id="UP000091820">
    <property type="component" value="Unassembled WGS sequence"/>
</dbReference>
<proteinExistence type="predicted"/>
<dbReference type="PANTHER" id="PTHR12245:SF5">
    <property type="entry name" value="SPRY DOMAIN-CONTAINING SOCS BOX PROTEIN 3"/>
    <property type="match status" value="1"/>
</dbReference>
<dbReference type="Gene3D" id="2.60.120.920">
    <property type="match status" value="1"/>
</dbReference>
<dbReference type="GO" id="GO:0043161">
    <property type="term" value="P:proteasome-mediated ubiquitin-dependent protein catabolic process"/>
    <property type="evidence" value="ECO:0007669"/>
    <property type="project" value="TreeGrafter"/>
</dbReference>
<dbReference type="AlphaFoldDB" id="A0A1A9WRI8"/>
<organism evidence="3 4">
    <name type="scientific">Glossina brevipalpis</name>
    <dbReference type="NCBI Taxonomy" id="37001"/>
    <lineage>
        <taxon>Eukaryota</taxon>
        <taxon>Metazoa</taxon>
        <taxon>Ecdysozoa</taxon>
        <taxon>Arthropoda</taxon>
        <taxon>Hexapoda</taxon>
        <taxon>Insecta</taxon>
        <taxon>Pterygota</taxon>
        <taxon>Neoptera</taxon>
        <taxon>Endopterygota</taxon>
        <taxon>Diptera</taxon>
        <taxon>Brachycera</taxon>
        <taxon>Muscomorpha</taxon>
        <taxon>Hippoboscoidea</taxon>
        <taxon>Glossinidae</taxon>
        <taxon>Glossina</taxon>
    </lineage>
</organism>
<dbReference type="EnsemblMetazoa" id="GBRI029503-RA">
    <property type="protein sequence ID" value="GBRI029503-PA"/>
    <property type="gene ID" value="GBRI029503"/>
</dbReference>
<protein>
    <recommendedName>
        <fullName evidence="2">B30.2/SPRY domain-containing protein</fullName>
    </recommendedName>
</protein>
<keyword evidence="1" id="KW-0833">Ubl conjugation pathway</keyword>
<dbReference type="PROSITE" id="PS50188">
    <property type="entry name" value="B302_SPRY"/>
    <property type="match status" value="1"/>
</dbReference>
<dbReference type="CDD" id="cd12876">
    <property type="entry name" value="SPRY_SOCS3"/>
    <property type="match status" value="1"/>
</dbReference>
<reference evidence="4" key="1">
    <citation type="submission" date="2014-03" db="EMBL/GenBank/DDBJ databases">
        <authorList>
            <person name="Aksoy S."/>
            <person name="Warren W."/>
            <person name="Wilson R.K."/>
        </authorList>
    </citation>
    <scope>NUCLEOTIDE SEQUENCE [LARGE SCALE GENOMIC DNA]</scope>
    <source>
        <strain evidence="4">IAEA</strain>
    </source>
</reference>
<dbReference type="InterPro" id="IPR035754">
    <property type="entry name" value="SPRY_SPSB3"/>
</dbReference>
<feature type="domain" description="B30.2/SPRY" evidence="2">
    <location>
        <begin position="26"/>
        <end position="230"/>
    </location>
</feature>
<dbReference type="VEuPathDB" id="VectorBase:GBRI029503"/>
<dbReference type="STRING" id="37001.A0A1A9WRI8"/>
<dbReference type="InterPro" id="IPR043136">
    <property type="entry name" value="B30.2/SPRY_sf"/>
</dbReference>
<keyword evidence="4" id="KW-1185">Reference proteome</keyword>
<evidence type="ECO:0000313" key="4">
    <source>
        <dbReference type="Proteomes" id="UP000091820"/>
    </source>
</evidence>
<dbReference type="Pfam" id="PF00622">
    <property type="entry name" value="SPRY"/>
    <property type="match status" value="1"/>
</dbReference>
<dbReference type="PANTHER" id="PTHR12245">
    <property type="entry name" value="SPRY DOMAIN CONTAINING SOCS BOX PROTEIN"/>
    <property type="match status" value="1"/>
</dbReference>
<evidence type="ECO:0000256" key="1">
    <source>
        <dbReference type="ARBA" id="ARBA00022786"/>
    </source>
</evidence>